<accession>A0A9D2PA22</accession>
<evidence type="ECO:0000313" key="2">
    <source>
        <dbReference type="EMBL" id="HJC46937.1"/>
    </source>
</evidence>
<dbReference type="AlphaFoldDB" id="A0A9D2PA22"/>
<evidence type="ECO:0000259" key="1">
    <source>
        <dbReference type="Pfam" id="PF08808"/>
    </source>
</evidence>
<dbReference type="InterPro" id="IPR014914">
    <property type="entry name" value="RES_dom"/>
</dbReference>
<protein>
    <submittedName>
        <fullName evidence="2">RES family NAD+ phosphorylase</fullName>
    </submittedName>
</protein>
<organism evidence="2 3">
    <name type="scientific">Candidatus Lachnoclostridium pullistercoris</name>
    <dbReference type="NCBI Taxonomy" id="2838632"/>
    <lineage>
        <taxon>Bacteria</taxon>
        <taxon>Bacillati</taxon>
        <taxon>Bacillota</taxon>
        <taxon>Clostridia</taxon>
        <taxon>Lachnospirales</taxon>
        <taxon>Lachnospiraceae</taxon>
    </lineage>
</organism>
<name>A0A9D2PA22_9FIRM</name>
<gene>
    <name evidence="2" type="ORF">IAA04_02660</name>
</gene>
<reference evidence="2" key="1">
    <citation type="journal article" date="2021" name="PeerJ">
        <title>Extensive microbial diversity within the chicken gut microbiome revealed by metagenomics and culture.</title>
        <authorList>
            <person name="Gilroy R."/>
            <person name="Ravi A."/>
            <person name="Getino M."/>
            <person name="Pursley I."/>
            <person name="Horton D.L."/>
            <person name="Alikhan N.F."/>
            <person name="Baker D."/>
            <person name="Gharbi K."/>
            <person name="Hall N."/>
            <person name="Watson M."/>
            <person name="Adriaenssens E.M."/>
            <person name="Foster-Nyarko E."/>
            <person name="Jarju S."/>
            <person name="Secka A."/>
            <person name="Antonio M."/>
            <person name="Oren A."/>
            <person name="Chaudhuri R.R."/>
            <person name="La Ragione R."/>
            <person name="Hildebrand F."/>
            <person name="Pallen M.J."/>
        </authorList>
    </citation>
    <scope>NUCLEOTIDE SEQUENCE</scope>
    <source>
        <strain evidence="2">CHK183-5548</strain>
    </source>
</reference>
<dbReference type="EMBL" id="DWWL01000013">
    <property type="protein sequence ID" value="HJC46937.1"/>
    <property type="molecule type" value="Genomic_DNA"/>
</dbReference>
<dbReference type="Proteomes" id="UP000823883">
    <property type="component" value="Unassembled WGS sequence"/>
</dbReference>
<feature type="domain" description="RES" evidence="1">
    <location>
        <begin position="143"/>
        <end position="191"/>
    </location>
</feature>
<proteinExistence type="predicted"/>
<sequence length="249" mass="28713">MNEVDRLIKSMNSWGFAVNARIAFNKFIKAIEKENGVTDEVQKIFNIIDDIVLGKEKEQFVVELTKNSRYYRARIINAEDDGDLSKGIGKTTEGKFQGYNEVNSREPLHIIDFASDKQFTRSETEFHGVGLGVFFSQLMLRYTEPVRDENAYKATQIISDYLRKTGIDGIAYRSFLALDGVNYTIFNSHPQKIRFCGSKVLLHKQANHSFWDFNEGQEIMSNRSGKLMTWDDNIASEHKKLLSKRFKDI</sequence>
<comment type="caution">
    <text evidence="2">The sequence shown here is derived from an EMBL/GenBank/DDBJ whole genome shotgun (WGS) entry which is preliminary data.</text>
</comment>
<reference evidence="2" key="2">
    <citation type="submission" date="2021-04" db="EMBL/GenBank/DDBJ databases">
        <authorList>
            <person name="Gilroy R."/>
        </authorList>
    </citation>
    <scope>NUCLEOTIDE SEQUENCE</scope>
    <source>
        <strain evidence="2">CHK183-5548</strain>
    </source>
</reference>
<dbReference type="Pfam" id="PF08808">
    <property type="entry name" value="RES"/>
    <property type="match status" value="1"/>
</dbReference>
<evidence type="ECO:0000313" key="3">
    <source>
        <dbReference type="Proteomes" id="UP000823883"/>
    </source>
</evidence>